<dbReference type="eggNOG" id="COG0457">
    <property type="taxonomic scope" value="Bacteria"/>
</dbReference>
<feature type="region of interest" description="Disordered" evidence="1">
    <location>
        <begin position="479"/>
        <end position="498"/>
    </location>
</feature>
<feature type="compositionally biased region" description="Pro residues" evidence="1">
    <location>
        <begin position="487"/>
        <end position="498"/>
    </location>
</feature>
<protein>
    <recommendedName>
        <fullName evidence="3">DUF1570 domain-containing protein</fullName>
    </recommendedName>
</protein>
<dbReference type="HOGENOM" id="CLU_514509_0_0_7"/>
<evidence type="ECO:0000256" key="2">
    <source>
        <dbReference type="SAM" id="SignalP"/>
    </source>
</evidence>
<keyword evidence="2" id="KW-0732">Signal</keyword>
<dbReference type="EMBL" id="CP000251">
    <property type="protein sequence ID" value="ABC83362.1"/>
    <property type="molecule type" value="Genomic_DNA"/>
</dbReference>
<dbReference type="Proteomes" id="UP000001935">
    <property type="component" value="Chromosome"/>
</dbReference>
<reference evidence="4" key="1">
    <citation type="submission" date="2006-01" db="EMBL/GenBank/DDBJ databases">
        <title>Complete sequence of Anaeromyxobacter dehalogenans 2CP-C.</title>
        <authorList>
            <consortium name="US DOE Joint Genome Institute"/>
            <person name="Copeland A."/>
            <person name="Lucas S."/>
            <person name="Lapidus A."/>
            <person name="Barry K."/>
            <person name="Detter J.C."/>
            <person name="Glavina T."/>
            <person name="Hammon N."/>
            <person name="Israni S."/>
            <person name="Pitluck S."/>
            <person name="Brettin T."/>
            <person name="Bruce D."/>
            <person name="Han C."/>
            <person name="Tapia R."/>
            <person name="Gilna P."/>
            <person name="Kiss H."/>
            <person name="Schmutz J."/>
            <person name="Larimer F."/>
            <person name="Land M."/>
            <person name="Kyrpides N."/>
            <person name="Anderson I."/>
            <person name="Sanford R.A."/>
            <person name="Ritalahti K.M."/>
            <person name="Thomas H.S."/>
            <person name="Kirby J.R."/>
            <person name="Zhulin I.B."/>
            <person name="Loeffler F.E."/>
            <person name="Richardson P."/>
        </authorList>
    </citation>
    <scope>NUCLEOTIDE SEQUENCE</scope>
    <source>
        <strain evidence="4">2CP-C</strain>
    </source>
</reference>
<feature type="chain" id="PRO_5004209657" description="DUF1570 domain-containing protein" evidence="2">
    <location>
        <begin position="24"/>
        <end position="498"/>
    </location>
</feature>
<dbReference type="RefSeq" id="WP_011422644.1">
    <property type="nucleotide sequence ID" value="NC_007760.1"/>
</dbReference>
<gene>
    <name evidence="4" type="ordered locus">Adeh_3596</name>
</gene>
<organism evidence="4 5">
    <name type="scientific">Anaeromyxobacter dehalogenans (strain 2CP-C)</name>
    <dbReference type="NCBI Taxonomy" id="290397"/>
    <lineage>
        <taxon>Bacteria</taxon>
        <taxon>Pseudomonadati</taxon>
        <taxon>Myxococcota</taxon>
        <taxon>Myxococcia</taxon>
        <taxon>Myxococcales</taxon>
        <taxon>Cystobacterineae</taxon>
        <taxon>Anaeromyxobacteraceae</taxon>
        <taxon>Anaeromyxobacter</taxon>
    </lineage>
</organism>
<accession>Q2IFK6</accession>
<dbReference type="STRING" id="290397.Adeh_3596"/>
<dbReference type="AlphaFoldDB" id="Q2IFK6"/>
<feature type="domain" description="DUF1570" evidence="3">
    <location>
        <begin position="141"/>
        <end position="230"/>
    </location>
</feature>
<feature type="signal peptide" evidence="2">
    <location>
        <begin position="1"/>
        <end position="23"/>
    </location>
</feature>
<dbReference type="Pfam" id="PF07607">
    <property type="entry name" value="DUF1570"/>
    <property type="match status" value="1"/>
</dbReference>
<sequence length="498" mass="54046">MRPLLCRTAALAAILALGATARADDFRCPDRGGPAWRELRTANILLQTDLSSGKAQDLARELDRIYDVVRIALFRRPPPTVAPMRVVAFQSEEEFHLFAPKDATAYHMSGTRLGAVMLTPGLLADSQRIVAVHEITHHVTTPLFARQPRWFAEGLACYMESMAMTGVDNTPTVGGLPRHRYHTVFPYHGGAAKVLRSNDLLGDDATRSYAIAWALVHFLVNRQPQQFAELQGRFLRGQDPEVAWREVFPQWDPATEQGGKALDKEIGGYLRAGKYSYRGVRLPEAAPIRERPMSAAEAHTIRLSLPWVDRGEKAGPARLKAEIEEALAHDPGHVAALERMAEGQADGALALAERATAAHPEDARAWLFLARTTRDGERRIGALRKAVETDGASAEAANDLAWTLLQAGRSGEALPLARRAVATEPWNGGIIDTLAAVLEDLGQCPEALALQRRAVDVLPEGVSPAARAALVERRSRLEAACGRPQPATAPAPAPAAAP</sequence>
<dbReference type="InterPro" id="IPR011990">
    <property type="entry name" value="TPR-like_helical_dom_sf"/>
</dbReference>
<evidence type="ECO:0000313" key="4">
    <source>
        <dbReference type="EMBL" id="ABC83362.1"/>
    </source>
</evidence>
<dbReference type="Pfam" id="PF13374">
    <property type="entry name" value="TPR_10"/>
    <property type="match status" value="2"/>
</dbReference>
<dbReference type="SUPFAM" id="SSF48452">
    <property type="entry name" value="TPR-like"/>
    <property type="match status" value="1"/>
</dbReference>
<evidence type="ECO:0000313" key="5">
    <source>
        <dbReference type="Proteomes" id="UP000001935"/>
    </source>
</evidence>
<proteinExistence type="predicted"/>
<evidence type="ECO:0000256" key="1">
    <source>
        <dbReference type="SAM" id="MobiDB-lite"/>
    </source>
</evidence>
<dbReference type="InterPro" id="IPR011464">
    <property type="entry name" value="DUF1570"/>
</dbReference>
<name>Q2IFK6_ANADE</name>
<dbReference type="Gene3D" id="1.25.40.10">
    <property type="entry name" value="Tetratricopeptide repeat domain"/>
    <property type="match status" value="1"/>
</dbReference>
<evidence type="ECO:0000259" key="3">
    <source>
        <dbReference type="Pfam" id="PF07607"/>
    </source>
</evidence>
<dbReference type="KEGG" id="ade:Adeh_3596"/>